<gene>
    <name evidence="2" type="ORF">GQ651_02035</name>
</gene>
<protein>
    <submittedName>
        <fullName evidence="2">Uncharacterized protein</fullName>
    </submittedName>
</protein>
<evidence type="ECO:0000313" key="3">
    <source>
        <dbReference type="Proteomes" id="UP000480350"/>
    </source>
</evidence>
<comment type="caution">
    <text evidence="2">The sequence shown here is derived from an EMBL/GenBank/DDBJ whole genome shotgun (WGS) entry which is preliminary data.</text>
</comment>
<feature type="transmembrane region" description="Helical" evidence="1">
    <location>
        <begin position="56"/>
        <end position="78"/>
    </location>
</feature>
<name>A0A7C9MPM5_9RHOB</name>
<reference evidence="2 3" key="2">
    <citation type="submission" date="2020-03" db="EMBL/GenBank/DDBJ databases">
        <title>Kangsaoukella pontilimi gen. nov., sp. nov., a new member of the family Rhodobacteraceae isolated from a tidal mudflat.</title>
        <authorList>
            <person name="Kim I.S."/>
        </authorList>
    </citation>
    <scope>NUCLEOTIDE SEQUENCE [LARGE SCALE GENOMIC DNA]</scope>
    <source>
        <strain evidence="2 3">GH1-50</strain>
    </source>
</reference>
<dbReference type="EMBL" id="WUPT01000001">
    <property type="protein sequence ID" value="MXQ06617.1"/>
    <property type="molecule type" value="Genomic_DNA"/>
</dbReference>
<keyword evidence="1" id="KW-1133">Transmembrane helix</keyword>
<dbReference type="Proteomes" id="UP000480350">
    <property type="component" value="Unassembled WGS sequence"/>
</dbReference>
<keyword evidence="1" id="KW-0812">Transmembrane</keyword>
<organism evidence="2 3">
    <name type="scientific">Kangsaoukella pontilimi</name>
    <dbReference type="NCBI Taxonomy" id="2691042"/>
    <lineage>
        <taxon>Bacteria</taxon>
        <taxon>Pseudomonadati</taxon>
        <taxon>Pseudomonadota</taxon>
        <taxon>Alphaproteobacteria</taxon>
        <taxon>Rhodobacterales</taxon>
        <taxon>Paracoccaceae</taxon>
        <taxon>Kangsaoukella</taxon>
    </lineage>
</organism>
<feature type="transmembrane region" description="Helical" evidence="1">
    <location>
        <begin position="26"/>
        <end position="44"/>
    </location>
</feature>
<feature type="transmembrane region" description="Helical" evidence="1">
    <location>
        <begin position="85"/>
        <end position="109"/>
    </location>
</feature>
<accession>A0A7C9MPM5</accession>
<keyword evidence="3" id="KW-1185">Reference proteome</keyword>
<reference evidence="2 3" key="1">
    <citation type="submission" date="2019-12" db="EMBL/GenBank/DDBJ databases">
        <authorList>
            <person name="Lee S.D."/>
        </authorList>
    </citation>
    <scope>NUCLEOTIDE SEQUENCE [LARGE SCALE GENOMIC DNA]</scope>
    <source>
        <strain evidence="2 3">GH1-50</strain>
    </source>
</reference>
<proteinExistence type="predicted"/>
<evidence type="ECO:0000256" key="1">
    <source>
        <dbReference type="SAM" id="Phobius"/>
    </source>
</evidence>
<sequence length="143" mass="15194">MPRPKLDESSISPSGQTNPWRRRFKGAAIVYLVSLIAAAVPLLGSDVCTQYRFGLWALPLAPLLVAMGAFVIFAMTVAAFRDSAAFANATFFILILATLGSVIPLAIAADRRPATALWFGLLLAVVAVISLIGAFFFCASMSV</sequence>
<feature type="transmembrane region" description="Helical" evidence="1">
    <location>
        <begin position="115"/>
        <end position="139"/>
    </location>
</feature>
<dbReference type="RefSeq" id="WP_160762546.1">
    <property type="nucleotide sequence ID" value="NZ_WUPT01000001.1"/>
</dbReference>
<dbReference type="AlphaFoldDB" id="A0A7C9MPM5"/>
<keyword evidence="1" id="KW-0472">Membrane</keyword>
<evidence type="ECO:0000313" key="2">
    <source>
        <dbReference type="EMBL" id="MXQ06617.1"/>
    </source>
</evidence>